<dbReference type="PROSITE" id="PS01047">
    <property type="entry name" value="HMA_1"/>
    <property type="match status" value="1"/>
</dbReference>
<sequence length="119" mass="13114">MKKNLILLSALFLIGIAQLNAQCCKPNDSKAQTANTNQQEGKTLKLKITGMTCAGCSNHISNALKEVDGFIEHKVKYPGDLATIHYDPKKTNPDAIIEVIEQTGYKAEILKENQKEKSL</sequence>
<proteinExistence type="predicted"/>
<dbReference type="Pfam" id="PF00403">
    <property type="entry name" value="HMA"/>
    <property type="match status" value="1"/>
</dbReference>
<evidence type="ECO:0000313" key="4">
    <source>
        <dbReference type="EMBL" id="SEG29857.1"/>
    </source>
</evidence>
<dbReference type="OrthoDB" id="5513217at2"/>
<feature type="chain" id="PRO_5009291166" evidence="2">
    <location>
        <begin position="22"/>
        <end position="119"/>
    </location>
</feature>
<accession>A0A1H5Z2G9</accession>
<dbReference type="PROSITE" id="PS50846">
    <property type="entry name" value="HMA_2"/>
    <property type="match status" value="1"/>
</dbReference>
<dbReference type="AlphaFoldDB" id="A0A1H5Z2G9"/>
<dbReference type="Gene3D" id="3.30.70.100">
    <property type="match status" value="1"/>
</dbReference>
<feature type="signal peptide" evidence="2">
    <location>
        <begin position="1"/>
        <end position="21"/>
    </location>
</feature>
<dbReference type="PANTHER" id="PTHR46594">
    <property type="entry name" value="P-TYPE CATION-TRANSPORTING ATPASE"/>
    <property type="match status" value="1"/>
</dbReference>
<dbReference type="RefSeq" id="WP_103913856.1">
    <property type="nucleotide sequence ID" value="NZ_FNUS01000004.1"/>
</dbReference>
<name>A0A1H5Z2G9_9FLAO</name>
<feature type="domain" description="HMA" evidence="3">
    <location>
        <begin position="42"/>
        <end position="108"/>
    </location>
</feature>
<dbReference type="InterPro" id="IPR036163">
    <property type="entry name" value="HMA_dom_sf"/>
</dbReference>
<evidence type="ECO:0000259" key="3">
    <source>
        <dbReference type="PROSITE" id="PS50846"/>
    </source>
</evidence>
<evidence type="ECO:0000256" key="1">
    <source>
        <dbReference type="ARBA" id="ARBA00022723"/>
    </source>
</evidence>
<gene>
    <name evidence="4" type="ORF">SAMN05421847_1944</name>
</gene>
<dbReference type="InterPro" id="IPR017969">
    <property type="entry name" value="Heavy-metal-associated_CS"/>
</dbReference>
<evidence type="ECO:0000313" key="5">
    <source>
        <dbReference type="Proteomes" id="UP000236738"/>
    </source>
</evidence>
<organism evidence="4 5">
    <name type="scientific">Halpernia humi</name>
    <dbReference type="NCBI Taxonomy" id="493375"/>
    <lineage>
        <taxon>Bacteria</taxon>
        <taxon>Pseudomonadati</taxon>
        <taxon>Bacteroidota</taxon>
        <taxon>Flavobacteriia</taxon>
        <taxon>Flavobacteriales</taxon>
        <taxon>Weeksellaceae</taxon>
        <taxon>Chryseobacterium group</taxon>
        <taxon>Halpernia</taxon>
    </lineage>
</organism>
<dbReference type="CDD" id="cd00371">
    <property type="entry name" value="HMA"/>
    <property type="match status" value="1"/>
</dbReference>
<evidence type="ECO:0000256" key="2">
    <source>
        <dbReference type="SAM" id="SignalP"/>
    </source>
</evidence>
<dbReference type="EMBL" id="FNUS01000004">
    <property type="protein sequence ID" value="SEG29857.1"/>
    <property type="molecule type" value="Genomic_DNA"/>
</dbReference>
<dbReference type="SUPFAM" id="SSF55008">
    <property type="entry name" value="HMA, heavy metal-associated domain"/>
    <property type="match status" value="1"/>
</dbReference>
<dbReference type="PANTHER" id="PTHR46594:SF4">
    <property type="entry name" value="P-TYPE CATION-TRANSPORTING ATPASE"/>
    <property type="match status" value="1"/>
</dbReference>
<dbReference type="InterPro" id="IPR006121">
    <property type="entry name" value="HMA_dom"/>
</dbReference>
<dbReference type="FunFam" id="3.30.70.100:FF:000005">
    <property type="entry name" value="Copper-exporting P-type ATPase A"/>
    <property type="match status" value="1"/>
</dbReference>
<keyword evidence="2" id="KW-0732">Signal</keyword>
<reference evidence="5" key="1">
    <citation type="submission" date="2016-10" db="EMBL/GenBank/DDBJ databases">
        <authorList>
            <person name="Varghese N."/>
            <person name="Submissions S."/>
        </authorList>
    </citation>
    <scope>NUCLEOTIDE SEQUENCE [LARGE SCALE GENOMIC DNA]</scope>
    <source>
        <strain evidence="5">DSM 21580</strain>
    </source>
</reference>
<keyword evidence="1" id="KW-0479">Metal-binding</keyword>
<dbReference type="Proteomes" id="UP000236738">
    <property type="component" value="Unassembled WGS sequence"/>
</dbReference>
<protein>
    <submittedName>
        <fullName evidence="4">Copper chaperone CopZ</fullName>
    </submittedName>
</protein>
<keyword evidence="5" id="KW-1185">Reference proteome</keyword>
<dbReference type="GO" id="GO:0046872">
    <property type="term" value="F:metal ion binding"/>
    <property type="evidence" value="ECO:0007669"/>
    <property type="project" value="UniProtKB-KW"/>
</dbReference>